<dbReference type="AlphaFoldDB" id="A0A381U0M5"/>
<dbReference type="InterPro" id="IPR000212">
    <property type="entry name" value="DNA_helicase_UvrD/REP"/>
</dbReference>
<proteinExistence type="predicted"/>
<dbReference type="GO" id="GO:0005524">
    <property type="term" value="F:ATP binding"/>
    <property type="evidence" value="ECO:0007669"/>
    <property type="project" value="UniProtKB-KW"/>
</dbReference>
<evidence type="ECO:0000259" key="7">
    <source>
        <dbReference type="PROSITE" id="PS51198"/>
    </source>
</evidence>
<keyword evidence="3" id="KW-0347">Helicase</keyword>
<dbReference type="Gene3D" id="3.40.50.300">
    <property type="entry name" value="P-loop containing nucleotide triphosphate hydrolases"/>
    <property type="match status" value="1"/>
</dbReference>
<dbReference type="PROSITE" id="PS51198">
    <property type="entry name" value="UVRD_HELICASE_ATP_BIND"/>
    <property type="match status" value="1"/>
</dbReference>
<sequence>MVAPASDPGASGVLTPGLNPAQREAVLHEGGPVLVVAGAGSGKTRVLTHRIAYLIGERQVSPFSVLAITFTNKAAEEMKHRVADLVGPVAHQMWVSTFHSACVRMLRRHAERIGFPSRFSIYDQADALRLTTHVLRDLDIDAKQFPPRSVQAAISSAKNEGTSADDYADRATGPFEQRIGRVFVEYQARLIAAGAMDFDDLLVNTVGLLR</sequence>
<dbReference type="GO" id="GO:0003677">
    <property type="term" value="F:DNA binding"/>
    <property type="evidence" value="ECO:0007669"/>
    <property type="project" value="UniProtKB-KW"/>
</dbReference>
<dbReference type="InterPro" id="IPR027417">
    <property type="entry name" value="P-loop_NTPase"/>
</dbReference>
<feature type="non-terminal residue" evidence="8">
    <location>
        <position position="210"/>
    </location>
</feature>
<reference evidence="8" key="1">
    <citation type="submission" date="2018-05" db="EMBL/GenBank/DDBJ databases">
        <authorList>
            <person name="Lanie J.A."/>
            <person name="Ng W.-L."/>
            <person name="Kazmierczak K.M."/>
            <person name="Andrzejewski T.M."/>
            <person name="Davidsen T.M."/>
            <person name="Wayne K.J."/>
            <person name="Tettelin H."/>
            <person name="Glass J.I."/>
            <person name="Rusch D."/>
            <person name="Podicherti R."/>
            <person name="Tsui H.-C.T."/>
            <person name="Winkler M.E."/>
        </authorList>
    </citation>
    <scope>NUCLEOTIDE SEQUENCE</scope>
</reference>
<dbReference type="EMBL" id="UINC01005484">
    <property type="protein sequence ID" value="SVA21624.1"/>
    <property type="molecule type" value="Genomic_DNA"/>
</dbReference>
<evidence type="ECO:0000256" key="4">
    <source>
        <dbReference type="ARBA" id="ARBA00022840"/>
    </source>
</evidence>
<evidence type="ECO:0000256" key="5">
    <source>
        <dbReference type="ARBA" id="ARBA00023125"/>
    </source>
</evidence>
<dbReference type="GO" id="GO:0033202">
    <property type="term" value="C:DNA helicase complex"/>
    <property type="evidence" value="ECO:0007669"/>
    <property type="project" value="TreeGrafter"/>
</dbReference>
<evidence type="ECO:0000256" key="2">
    <source>
        <dbReference type="ARBA" id="ARBA00022801"/>
    </source>
</evidence>
<evidence type="ECO:0000256" key="3">
    <source>
        <dbReference type="ARBA" id="ARBA00022806"/>
    </source>
</evidence>
<dbReference type="CDD" id="cd17932">
    <property type="entry name" value="DEXQc_UvrD"/>
    <property type="match status" value="1"/>
</dbReference>
<evidence type="ECO:0000256" key="6">
    <source>
        <dbReference type="ARBA" id="ARBA00023235"/>
    </source>
</evidence>
<dbReference type="Gene3D" id="1.10.10.160">
    <property type="match status" value="1"/>
</dbReference>
<evidence type="ECO:0000256" key="1">
    <source>
        <dbReference type="ARBA" id="ARBA00022741"/>
    </source>
</evidence>
<name>A0A381U0M5_9ZZZZ</name>
<feature type="domain" description="UvrD-like helicase ATP-binding" evidence="7">
    <location>
        <begin position="16"/>
        <end position="210"/>
    </location>
</feature>
<gene>
    <name evidence="8" type="ORF">METZ01_LOCUS74478</name>
</gene>
<protein>
    <recommendedName>
        <fullName evidence="7">UvrD-like helicase ATP-binding domain-containing protein</fullName>
    </recommendedName>
</protein>
<keyword evidence="2" id="KW-0378">Hydrolase</keyword>
<dbReference type="GO" id="GO:0005829">
    <property type="term" value="C:cytosol"/>
    <property type="evidence" value="ECO:0007669"/>
    <property type="project" value="TreeGrafter"/>
</dbReference>
<dbReference type="InterPro" id="IPR014016">
    <property type="entry name" value="UvrD-like_ATP-bd"/>
</dbReference>
<keyword evidence="4" id="KW-0067">ATP-binding</keyword>
<accession>A0A381U0M5</accession>
<keyword evidence="6" id="KW-0413">Isomerase</keyword>
<dbReference type="SUPFAM" id="SSF52540">
    <property type="entry name" value="P-loop containing nucleoside triphosphate hydrolases"/>
    <property type="match status" value="1"/>
</dbReference>
<dbReference type="PANTHER" id="PTHR11070:SF2">
    <property type="entry name" value="ATP-DEPENDENT DNA HELICASE SRS2"/>
    <property type="match status" value="1"/>
</dbReference>
<dbReference type="Pfam" id="PF00580">
    <property type="entry name" value="UvrD-helicase"/>
    <property type="match status" value="1"/>
</dbReference>
<dbReference type="GO" id="GO:0000725">
    <property type="term" value="P:recombinational repair"/>
    <property type="evidence" value="ECO:0007669"/>
    <property type="project" value="TreeGrafter"/>
</dbReference>
<dbReference type="GO" id="GO:0016787">
    <property type="term" value="F:hydrolase activity"/>
    <property type="evidence" value="ECO:0007669"/>
    <property type="project" value="UniProtKB-KW"/>
</dbReference>
<dbReference type="GO" id="GO:0043138">
    <property type="term" value="F:3'-5' DNA helicase activity"/>
    <property type="evidence" value="ECO:0007669"/>
    <property type="project" value="TreeGrafter"/>
</dbReference>
<organism evidence="8">
    <name type="scientific">marine metagenome</name>
    <dbReference type="NCBI Taxonomy" id="408172"/>
    <lineage>
        <taxon>unclassified sequences</taxon>
        <taxon>metagenomes</taxon>
        <taxon>ecological metagenomes</taxon>
    </lineage>
</organism>
<keyword evidence="1" id="KW-0547">Nucleotide-binding</keyword>
<dbReference type="PANTHER" id="PTHR11070">
    <property type="entry name" value="UVRD / RECB / PCRA DNA HELICASE FAMILY MEMBER"/>
    <property type="match status" value="1"/>
</dbReference>
<evidence type="ECO:0000313" key="8">
    <source>
        <dbReference type="EMBL" id="SVA21624.1"/>
    </source>
</evidence>
<dbReference type="FunFam" id="1.10.10.160:FF:000001">
    <property type="entry name" value="ATP-dependent DNA helicase"/>
    <property type="match status" value="1"/>
</dbReference>
<keyword evidence="5" id="KW-0238">DNA-binding</keyword>
<dbReference type="InterPro" id="IPR013986">
    <property type="entry name" value="DExx_box_DNA_helicase_dom_sf"/>
</dbReference>